<evidence type="ECO:0000313" key="2">
    <source>
        <dbReference type="EMBL" id="ODM92379.1"/>
    </source>
</evidence>
<keyword evidence="1" id="KW-0732">Signal</keyword>
<feature type="chain" id="PRO_5008904021" description="C-type lectin domain-containing protein" evidence="1">
    <location>
        <begin position="27"/>
        <end position="109"/>
    </location>
</feature>
<evidence type="ECO:0000313" key="3">
    <source>
        <dbReference type="Proteomes" id="UP000094527"/>
    </source>
</evidence>
<keyword evidence="3" id="KW-1185">Reference proteome</keyword>
<organism evidence="2 3">
    <name type="scientific">Orchesella cincta</name>
    <name type="common">Springtail</name>
    <name type="synonym">Podura cincta</name>
    <dbReference type="NCBI Taxonomy" id="48709"/>
    <lineage>
        <taxon>Eukaryota</taxon>
        <taxon>Metazoa</taxon>
        <taxon>Ecdysozoa</taxon>
        <taxon>Arthropoda</taxon>
        <taxon>Hexapoda</taxon>
        <taxon>Collembola</taxon>
        <taxon>Entomobryomorpha</taxon>
        <taxon>Entomobryoidea</taxon>
        <taxon>Orchesellidae</taxon>
        <taxon>Orchesellinae</taxon>
        <taxon>Orchesella</taxon>
    </lineage>
</organism>
<accession>A0A1D2MHB1</accession>
<reference evidence="2 3" key="1">
    <citation type="journal article" date="2016" name="Genome Biol. Evol.">
        <title>Gene Family Evolution Reflects Adaptation to Soil Environmental Stressors in the Genome of the Collembolan Orchesella cincta.</title>
        <authorList>
            <person name="Faddeeva-Vakhrusheva A."/>
            <person name="Derks M.F."/>
            <person name="Anvar S.Y."/>
            <person name="Agamennone V."/>
            <person name="Suring W."/>
            <person name="Smit S."/>
            <person name="van Straalen N.M."/>
            <person name="Roelofs D."/>
        </authorList>
    </citation>
    <scope>NUCLEOTIDE SEQUENCE [LARGE SCALE GENOMIC DNA]</scope>
    <source>
        <tissue evidence="2">Mixed pool</tissue>
    </source>
</reference>
<proteinExistence type="predicted"/>
<protein>
    <recommendedName>
        <fullName evidence="4">C-type lectin domain-containing protein</fullName>
    </recommendedName>
</protein>
<feature type="signal peptide" evidence="1">
    <location>
        <begin position="1"/>
        <end position="26"/>
    </location>
</feature>
<dbReference type="EMBL" id="LJIJ01001248">
    <property type="protein sequence ID" value="ODM92379.1"/>
    <property type="molecule type" value="Genomic_DNA"/>
</dbReference>
<sequence length="109" mass="12283">MVAGNSFLLTSIIIILTLGLPKYGDAACPESNAKTGMKRLGNTRYFIHHESNHNKDKKMFLNWASAKTKCSETGFKMATIEDERTFAVVGRALEQIVVNEKLRDTWCMK</sequence>
<dbReference type="AlphaFoldDB" id="A0A1D2MHB1"/>
<dbReference type="Proteomes" id="UP000094527">
    <property type="component" value="Unassembled WGS sequence"/>
</dbReference>
<name>A0A1D2MHB1_ORCCI</name>
<gene>
    <name evidence="2" type="ORF">Ocin01_14299</name>
</gene>
<evidence type="ECO:0000256" key="1">
    <source>
        <dbReference type="SAM" id="SignalP"/>
    </source>
</evidence>
<comment type="caution">
    <text evidence="2">The sequence shown here is derived from an EMBL/GenBank/DDBJ whole genome shotgun (WGS) entry which is preliminary data.</text>
</comment>
<evidence type="ECO:0008006" key="4">
    <source>
        <dbReference type="Google" id="ProtNLM"/>
    </source>
</evidence>